<comment type="caution">
    <text evidence="1">The sequence shown here is derived from an EMBL/GenBank/DDBJ whole genome shotgun (WGS) entry which is preliminary data.</text>
</comment>
<dbReference type="OrthoDB" id="5125733at2759"/>
<organism evidence="1 2">
    <name type="scientific">Cudoniella acicularis</name>
    <dbReference type="NCBI Taxonomy" id="354080"/>
    <lineage>
        <taxon>Eukaryota</taxon>
        <taxon>Fungi</taxon>
        <taxon>Dikarya</taxon>
        <taxon>Ascomycota</taxon>
        <taxon>Pezizomycotina</taxon>
        <taxon>Leotiomycetes</taxon>
        <taxon>Helotiales</taxon>
        <taxon>Tricladiaceae</taxon>
        <taxon>Cudoniella</taxon>
    </lineage>
</organism>
<accession>A0A8H4R5Q6</accession>
<reference evidence="1 2" key="1">
    <citation type="submission" date="2020-03" db="EMBL/GenBank/DDBJ databases">
        <title>Draft Genome Sequence of Cudoniella acicularis.</title>
        <authorList>
            <person name="Buettner E."/>
            <person name="Kellner H."/>
        </authorList>
    </citation>
    <scope>NUCLEOTIDE SEQUENCE [LARGE SCALE GENOMIC DNA]</scope>
    <source>
        <strain evidence="1 2">DSM 108380</strain>
    </source>
</reference>
<evidence type="ECO:0008006" key="3">
    <source>
        <dbReference type="Google" id="ProtNLM"/>
    </source>
</evidence>
<protein>
    <recommendedName>
        <fullName evidence="3">Heterokaryon incompatibility domain-containing protein</fullName>
    </recommendedName>
</protein>
<sequence>MAIIYEQAYLAITASSSPFSDKSFPVKRDSSLPEPVIINCLDSGQPTIVKARPVPSTGLHDWLERAKDPWDMRAWTLQEKVLSTRLISYSADEL</sequence>
<evidence type="ECO:0000313" key="1">
    <source>
        <dbReference type="EMBL" id="KAF4624094.1"/>
    </source>
</evidence>
<evidence type="ECO:0000313" key="2">
    <source>
        <dbReference type="Proteomes" id="UP000566819"/>
    </source>
</evidence>
<name>A0A8H4R5Q6_9HELO</name>
<dbReference type="AlphaFoldDB" id="A0A8H4R5Q6"/>
<dbReference type="Proteomes" id="UP000566819">
    <property type="component" value="Unassembled WGS sequence"/>
</dbReference>
<gene>
    <name evidence="1" type="ORF">G7Y89_g14079</name>
</gene>
<proteinExistence type="predicted"/>
<keyword evidence="2" id="KW-1185">Reference proteome</keyword>
<dbReference type="EMBL" id="JAAMPI010001773">
    <property type="protein sequence ID" value="KAF4624094.1"/>
    <property type="molecule type" value="Genomic_DNA"/>
</dbReference>